<dbReference type="Pfam" id="PF00440">
    <property type="entry name" value="TetR_N"/>
    <property type="match status" value="1"/>
</dbReference>
<feature type="DNA-binding region" description="H-T-H motif" evidence="2">
    <location>
        <begin position="44"/>
        <end position="63"/>
    </location>
</feature>
<dbReference type="RefSeq" id="WP_106220927.1">
    <property type="nucleotide sequence ID" value="NZ_PVWP01000005.1"/>
</dbReference>
<organism evidence="4 5">
    <name type="scientific">Aphanothece cf. minutissima CCALA 015</name>
    <dbReference type="NCBI Taxonomy" id="2107695"/>
    <lineage>
        <taxon>Bacteria</taxon>
        <taxon>Bacillati</taxon>
        <taxon>Cyanobacteriota</taxon>
        <taxon>Cyanophyceae</taxon>
        <taxon>Oscillatoriophycideae</taxon>
        <taxon>Chroococcales</taxon>
        <taxon>Aphanothecaceae</taxon>
        <taxon>Aphanothece</taxon>
    </lineage>
</organism>
<protein>
    <submittedName>
        <fullName evidence="4">TetR family transcriptional regulator</fullName>
    </submittedName>
</protein>
<name>A0ABX5F7Q6_9CHRO</name>
<dbReference type="PROSITE" id="PS50977">
    <property type="entry name" value="HTH_TETR_2"/>
    <property type="match status" value="1"/>
</dbReference>
<dbReference type="SUPFAM" id="SSF46689">
    <property type="entry name" value="Homeodomain-like"/>
    <property type="match status" value="1"/>
</dbReference>
<dbReference type="InterPro" id="IPR041669">
    <property type="entry name" value="TetR_C_15"/>
</dbReference>
<dbReference type="PANTHER" id="PTHR30055:SF226">
    <property type="entry name" value="HTH-TYPE TRANSCRIPTIONAL REGULATOR PKSA"/>
    <property type="match status" value="1"/>
</dbReference>
<dbReference type="PANTHER" id="PTHR30055">
    <property type="entry name" value="HTH-TYPE TRANSCRIPTIONAL REGULATOR RUTR"/>
    <property type="match status" value="1"/>
</dbReference>
<feature type="domain" description="HTH tetR-type" evidence="3">
    <location>
        <begin position="21"/>
        <end position="81"/>
    </location>
</feature>
<evidence type="ECO:0000313" key="5">
    <source>
        <dbReference type="Proteomes" id="UP000238218"/>
    </source>
</evidence>
<evidence type="ECO:0000313" key="4">
    <source>
        <dbReference type="EMBL" id="PSB37609.1"/>
    </source>
</evidence>
<dbReference type="PRINTS" id="PR00455">
    <property type="entry name" value="HTHTETR"/>
</dbReference>
<keyword evidence="5" id="KW-1185">Reference proteome</keyword>
<reference evidence="4 5" key="1">
    <citation type="submission" date="2018-02" db="EMBL/GenBank/DDBJ databases">
        <authorList>
            <person name="Moore K."/>
            <person name="Momper L."/>
        </authorList>
    </citation>
    <scope>NUCLEOTIDE SEQUENCE [LARGE SCALE GENOMIC DNA]</scope>
    <source>
        <strain evidence="4 5">CCALA 015</strain>
    </source>
</reference>
<dbReference type="EMBL" id="PVWP01000005">
    <property type="protein sequence ID" value="PSB37609.1"/>
    <property type="molecule type" value="Genomic_DNA"/>
</dbReference>
<dbReference type="InterPro" id="IPR050109">
    <property type="entry name" value="HTH-type_TetR-like_transc_reg"/>
</dbReference>
<evidence type="ECO:0000256" key="2">
    <source>
        <dbReference type="PROSITE-ProRule" id="PRU00335"/>
    </source>
</evidence>
<proteinExistence type="predicted"/>
<accession>A0ABX5F7Q6</accession>
<dbReference type="Proteomes" id="UP000238218">
    <property type="component" value="Unassembled WGS sequence"/>
</dbReference>
<dbReference type="InterPro" id="IPR009057">
    <property type="entry name" value="Homeodomain-like_sf"/>
</dbReference>
<reference evidence="4 5" key="2">
    <citation type="submission" date="2018-03" db="EMBL/GenBank/DDBJ databases">
        <title>The ancient ancestry and fast evolution of plastids.</title>
        <authorList>
            <person name="Moore K.R."/>
            <person name="Magnabosco C."/>
            <person name="Momper L."/>
            <person name="Gold D.A."/>
            <person name="Bosak T."/>
            <person name="Fournier G.P."/>
        </authorList>
    </citation>
    <scope>NUCLEOTIDE SEQUENCE [LARGE SCALE GENOMIC DNA]</scope>
    <source>
        <strain evidence="4 5">CCALA 015</strain>
    </source>
</reference>
<evidence type="ECO:0000259" key="3">
    <source>
        <dbReference type="PROSITE" id="PS50977"/>
    </source>
</evidence>
<gene>
    <name evidence="4" type="ORF">C7B81_08860</name>
</gene>
<keyword evidence="1 2" id="KW-0238">DNA-binding</keyword>
<comment type="caution">
    <text evidence="4">The sequence shown here is derived from an EMBL/GenBank/DDBJ whole genome shotgun (WGS) entry which is preliminary data.</text>
</comment>
<sequence>MASRQTRISGIRRKPQQASSQERVNHILDVAEELFVAQGFGATSTNEIAKKAQVPIGSLYQFFSDKKAIVLLLMERYNRLLHERLALADNAELMQLSLPEYVSHLIDITSRFFDDHPGYHAIFMETQGSVPELRETEDAADAQLIVDLAASLAGRGIGDSKHQETSPSTADLELMALVLVKAITPLIWLSRLQEPEKRLRMVAEIKRLALGYLSLSA</sequence>
<dbReference type="InterPro" id="IPR001647">
    <property type="entry name" value="HTH_TetR"/>
</dbReference>
<evidence type="ECO:0000256" key="1">
    <source>
        <dbReference type="ARBA" id="ARBA00023125"/>
    </source>
</evidence>
<dbReference type="Gene3D" id="1.10.357.10">
    <property type="entry name" value="Tetracycline Repressor, domain 2"/>
    <property type="match status" value="1"/>
</dbReference>
<dbReference type="Pfam" id="PF17918">
    <property type="entry name" value="TetR_C_15"/>
    <property type="match status" value="1"/>
</dbReference>